<proteinExistence type="predicted"/>
<protein>
    <recommendedName>
        <fullName evidence="4">C2H2-type domain-containing protein</fullName>
    </recommendedName>
</protein>
<feature type="compositionally biased region" description="Basic and acidic residues" evidence="1">
    <location>
        <begin position="129"/>
        <end position="146"/>
    </location>
</feature>
<feature type="compositionally biased region" description="Polar residues" evidence="1">
    <location>
        <begin position="108"/>
        <end position="128"/>
    </location>
</feature>
<evidence type="ECO:0000256" key="1">
    <source>
        <dbReference type="SAM" id="MobiDB-lite"/>
    </source>
</evidence>
<dbReference type="RefSeq" id="XP_066717659.1">
    <property type="nucleotide sequence ID" value="XM_066855492.1"/>
</dbReference>
<evidence type="ECO:0000313" key="3">
    <source>
        <dbReference type="Proteomes" id="UP001480595"/>
    </source>
</evidence>
<feature type="region of interest" description="Disordered" evidence="1">
    <location>
        <begin position="1"/>
        <end position="24"/>
    </location>
</feature>
<sequence length="352" mass="38933">MSQLQRANTPQSSGDSLGKDPVEDPIEAATDDQTAQPELHHSYNFGRALVLASLCCVCCPKAIKSDTHVYLNQLLLDTFQWMIHEAQEDEGGSGPSSSNGSGTASGGTCPTSLGGTTAANSAARNFQRGSDKDLDPDPERRGDKSHRGTSTASARPACRQFLCPFFFQGRLGVACDGKFNRIGDVRQHVYRRHRQPIHCPVCGRTFTSEPDSTAHINQQSCIEVVCHIPGVTRDQWADICDRAHAAPHTVNGGDVERWFAIWDILFPGEPRPPTPYVDVSIFMMRFRDDLRRFLGQGRGWDVILEQLPLEMPGVHPAYRQSLHNVFDAMADRLIAFVAEEERPEDDNRAPPP</sequence>
<evidence type="ECO:0000313" key="2">
    <source>
        <dbReference type="EMBL" id="KAK8073184.1"/>
    </source>
</evidence>
<keyword evidence="3" id="KW-1185">Reference proteome</keyword>
<feature type="compositionally biased region" description="Polar residues" evidence="1">
    <location>
        <begin position="1"/>
        <end position="15"/>
    </location>
</feature>
<evidence type="ECO:0008006" key="4">
    <source>
        <dbReference type="Google" id="ProtNLM"/>
    </source>
</evidence>
<reference evidence="2 3" key="1">
    <citation type="submission" date="2023-01" db="EMBL/GenBank/DDBJ databases">
        <title>Analysis of 21 Apiospora genomes using comparative genomics revels a genus with tremendous synthesis potential of carbohydrate active enzymes and secondary metabolites.</title>
        <authorList>
            <person name="Sorensen T."/>
        </authorList>
    </citation>
    <scope>NUCLEOTIDE SEQUENCE [LARGE SCALE GENOMIC DNA]</scope>
    <source>
        <strain evidence="2 3">CBS 135458</strain>
    </source>
</reference>
<name>A0ABR1VPL0_9PEZI</name>
<comment type="caution">
    <text evidence="2">The sequence shown here is derived from an EMBL/GenBank/DDBJ whole genome shotgun (WGS) entry which is preliminary data.</text>
</comment>
<feature type="region of interest" description="Disordered" evidence="1">
    <location>
        <begin position="88"/>
        <end position="152"/>
    </location>
</feature>
<gene>
    <name evidence="2" type="ORF">PG994_004083</name>
</gene>
<dbReference type="EMBL" id="JAQQWL010000005">
    <property type="protein sequence ID" value="KAK8073184.1"/>
    <property type="molecule type" value="Genomic_DNA"/>
</dbReference>
<organism evidence="2 3">
    <name type="scientific">Apiospora phragmitis</name>
    <dbReference type="NCBI Taxonomy" id="2905665"/>
    <lineage>
        <taxon>Eukaryota</taxon>
        <taxon>Fungi</taxon>
        <taxon>Dikarya</taxon>
        <taxon>Ascomycota</taxon>
        <taxon>Pezizomycotina</taxon>
        <taxon>Sordariomycetes</taxon>
        <taxon>Xylariomycetidae</taxon>
        <taxon>Amphisphaeriales</taxon>
        <taxon>Apiosporaceae</taxon>
        <taxon>Apiospora</taxon>
    </lineage>
</organism>
<dbReference type="Proteomes" id="UP001480595">
    <property type="component" value="Unassembled WGS sequence"/>
</dbReference>
<dbReference type="PANTHER" id="PTHR38166">
    <property type="entry name" value="C2H2-TYPE DOMAIN-CONTAINING PROTEIN-RELATED"/>
    <property type="match status" value="1"/>
</dbReference>
<dbReference type="PANTHER" id="PTHR38166:SF1">
    <property type="entry name" value="C2H2-TYPE DOMAIN-CONTAINING PROTEIN"/>
    <property type="match status" value="1"/>
</dbReference>
<accession>A0ABR1VPL0</accession>
<dbReference type="Gene3D" id="3.30.160.60">
    <property type="entry name" value="Classic Zinc Finger"/>
    <property type="match status" value="1"/>
</dbReference>
<dbReference type="GeneID" id="92088555"/>